<comment type="caution">
    <text evidence="1">The sequence shown here is derived from an EMBL/GenBank/DDBJ whole genome shotgun (WGS) entry which is preliminary data.</text>
</comment>
<dbReference type="Proteomes" id="UP000297871">
    <property type="component" value="Unassembled WGS sequence"/>
</dbReference>
<dbReference type="AlphaFoldDB" id="A0A4R9JBP8"/>
<protein>
    <recommendedName>
        <fullName evidence="3">YokE-like PH domain-containing protein</fullName>
    </recommendedName>
</protein>
<evidence type="ECO:0008006" key="3">
    <source>
        <dbReference type="Google" id="ProtNLM"/>
    </source>
</evidence>
<dbReference type="OrthoDB" id="331330at2"/>
<dbReference type="RefSeq" id="WP_135613825.1">
    <property type="nucleotide sequence ID" value="NZ_RQFY01000001.1"/>
</dbReference>
<proteinExistence type="predicted"/>
<name>A0A4R9JBP8_9LEPT</name>
<accession>A0A4R9JBP8</accession>
<dbReference type="EMBL" id="RQFY01000001">
    <property type="protein sequence ID" value="TGL36887.1"/>
    <property type="molecule type" value="Genomic_DNA"/>
</dbReference>
<reference evidence="1" key="1">
    <citation type="journal article" date="2019" name="PLoS Negl. Trop. Dis.">
        <title>Revisiting the worldwide diversity of Leptospira species in the environment.</title>
        <authorList>
            <person name="Vincent A.T."/>
            <person name="Schiettekatte O."/>
            <person name="Bourhy P."/>
            <person name="Veyrier F.J."/>
            <person name="Picardeau M."/>
        </authorList>
    </citation>
    <scope>NUCLEOTIDE SEQUENCE [LARGE SCALE GENOMIC DNA]</scope>
    <source>
        <strain evidence="1">201800265</strain>
    </source>
</reference>
<organism evidence="1 2">
    <name type="scientific">Leptospira koniambonensis</name>
    <dbReference type="NCBI Taxonomy" id="2484950"/>
    <lineage>
        <taxon>Bacteria</taxon>
        <taxon>Pseudomonadati</taxon>
        <taxon>Spirochaetota</taxon>
        <taxon>Spirochaetia</taxon>
        <taxon>Leptospirales</taxon>
        <taxon>Leptospiraceae</taxon>
        <taxon>Leptospira</taxon>
    </lineage>
</organism>
<evidence type="ECO:0000313" key="2">
    <source>
        <dbReference type="Proteomes" id="UP000297871"/>
    </source>
</evidence>
<sequence length="131" mass="15440">MKNKIQQLSYRILEKLNDFHSEVPSSLHKIAQNEILGIYLNSSSYFEDSILFTDLGMYIIQSEEKSEYIEYNEILNLKVIEQKEVAESISIERKDGSRIEVKVLGGKERLRDVWEVYRFLLRATGEVRKYT</sequence>
<gene>
    <name evidence="1" type="ORF">EHQ52_03170</name>
</gene>
<keyword evidence="2" id="KW-1185">Reference proteome</keyword>
<evidence type="ECO:0000313" key="1">
    <source>
        <dbReference type="EMBL" id="TGL36887.1"/>
    </source>
</evidence>